<evidence type="ECO:0000313" key="2">
    <source>
        <dbReference type="Proteomes" id="UP000198372"/>
    </source>
</evidence>
<dbReference type="AlphaFoldDB" id="A0A238F6T0"/>
<dbReference type="OrthoDB" id="2540715at2759"/>
<organism evidence="1 2">
    <name type="scientific">Microbotryum intermedium</name>
    <dbReference type="NCBI Taxonomy" id="269621"/>
    <lineage>
        <taxon>Eukaryota</taxon>
        <taxon>Fungi</taxon>
        <taxon>Dikarya</taxon>
        <taxon>Basidiomycota</taxon>
        <taxon>Pucciniomycotina</taxon>
        <taxon>Microbotryomycetes</taxon>
        <taxon>Microbotryales</taxon>
        <taxon>Microbotryaceae</taxon>
        <taxon>Microbotryum</taxon>
    </lineage>
</organism>
<name>A0A238F6T0_9BASI</name>
<accession>A0A238F6T0</accession>
<dbReference type="EMBL" id="FMSP01000002">
    <property type="protein sequence ID" value="SCV67781.1"/>
    <property type="molecule type" value="Genomic_DNA"/>
</dbReference>
<keyword evidence="2" id="KW-1185">Reference proteome</keyword>
<proteinExistence type="predicted"/>
<evidence type="ECO:0000313" key="1">
    <source>
        <dbReference type="EMBL" id="SCV67781.1"/>
    </source>
</evidence>
<gene>
    <name evidence="1" type="ORF">BQ2448_5392</name>
</gene>
<dbReference type="Proteomes" id="UP000198372">
    <property type="component" value="Unassembled WGS sequence"/>
</dbReference>
<reference evidence="2" key="1">
    <citation type="submission" date="2016-09" db="EMBL/GenBank/DDBJ databases">
        <authorList>
            <person name="Jeantristanb JTB J.-T."/>
            <person name="Ricardo R."/>
        </authorList>
    </citation>
    <scope>NUCLEOTIDE SEQUENCE [LARGE SCALE GENOMIC DNA]</scope>
</reference>
<protein>
    <submittedName>
        <fullName evidence="1">BQ2448_5392 protein</fullName>
    </submittedName>
</protein>
<sequence length="66" mass="7252">MPQFVVADDFEAWLATFKATVTAINHAVKHAQPATTACTKCDPLHPMIVQRADPMQSQTAKREGKT</sequence>